<name>A0A2G2WHY5_CAPBA</name>
<dbReference type="PANTHER" id="PTHR33103">
    <property type="entry name" value="OS01G0153900 PROTEIN"/>
    <property type="match status" value="1"/>
</dbReference>
<evidence type="ECO:0000313" key="1">
    <source>
        <dbReference type="EMBL" id="PHT44843.1"/>
    </source>
</evidence>
<dbReference type="InterPro" id="IPR007750">
    <property type="entry name" value="DUF674"/>
</dbReference>
<dbReference type="PANTHER" id="PTHR33103:SF75">
    <property type="entry name" value="DUF674 FAMILY PROTEIN"/>
    <property type="match status" value="1"/>
</dbReference>
<evidence type="ECO:0008006" key="3">
    <source>
        <dbReference type="Google" id="ProtNLM"/>
    </source>
</evidence>
<gene>
    <name evidence="1" type="ORF">CQW23_14001</name>
</gene>
<keyword evidence="2" id="KW-1185">Reference proteome</keyword>
<accession>A0A2G2WHY5</accession>
<dbReference type="EMBL" id="MLFT02000006">
    <property type="protein sequence ID" value="PHT44843.1"/>
    <property type="molecule type" value="Genomic_DNA"/>
</dbReference>
<organism evidence="1 2">
    <name type="scientific">Capsicum baccatum</name>
    <name type="common">Peruvian pepper</name>
    <dbReference type="NCBI Taxonomy" id="33114"/>
    <lineage>
        <taxon>Eukaryota</taxon>
        <taxon>Viridiplantae</taxon>
        <taxon>Streptophyta</taxon>
        <taxon>Embryophyta</taxon>
        <taxon>Tracheophyta</taxon>
        <taxon>Spermatophyta</taxon>
        <taxon>Magnoliopsida</taxon>
        <taxon>eudicotyledons</taxon>
        <taxon>Gunneridae</taxon>
        <taxon>Pentapetalae</taxon>
        <taxon>asterids</taxon>
        <taxon>lamiids</taxon>
        <taxon>Solanales</taxon>
        <taxon>Solanaceae</taxon>
        <taxon>Solanoideae</taxon>
        <taxon>Capsiceae</taxon>
        <taxon>Capsicum</taxon>
    </lineage>
</organism>
<sequence>MSAGRHQSDEEPKVIKLKVMIDKTRNRVIFAESDHEFIDTLFSFLTLPLGTVLRLLEKDMVQLGSISCVYASVYSLDSRFLRTSYCKSMLIMPRNSSEVQCEKLKLNVDHSEIAGKLFVCSDYYPCNNLCSISQNTRCCLCDNLMQFPKRIYDKEEKRSSGKGSVVEVFLKGGAASFMITDDLQVMPASTASLTALFGKLGVSDKNEIEAKTVEVGTKEVLQLLKFALLSKMPLTNMVLNNQGNWVKDTSKFENNQTAKLEKKAMSQNSNSMSLKLIVSKSNKKVLYAEAGVKLVDFLFSFLAFPLGAVVKHLGGNSRLGCIDNLYKAAADLSSENYMKSEECKNVLLSPKLFPHSGFDSHILQVGEEYPKYRYRFGGLEIVGDTNKSEGSSIGYEEKTSDLVVTSESIESEEAASNFAIIMDPKSPTGETIKGEGYLKGPATFMILDNLRVTPFSPTSIITQLNQMKVSPSDVEERTVIVGKDEALNLLKASLISKTVLNDVFNIREPYPKVMLKV</sequence>
<dbReference type="Proteomes" id="UP000224567">
    <property type="component" value="Unassembled WGS sequence"/>
</dbReference>
<dbReference type="AlphaFoldDB" id="A0A2G2WHY5"/>
<proteinExistence type="predicted"/>
<reference evidence="2" key="2">
    <citation type="journal article" date="2017" name="J. Anim. Genet.">
        <title>Multiple reference genome sequences of hot pepper reveal the massive evolution of plant disease resistance genes by retroduplication.</title>
        <authorList>
            <person name="Kim S."/>
            <person name="Park J."/>
            <person name="Yeom S.-I."/>
            <person name="Kim Y.-M."/>
            <person name="Seo E."/>
            <person name="Kim K.-T."/>
            <person name="Kim M.-S."/>
            <person name="Lee J.M."/>
            <person name="Cheong K."/>
            <person name="Shin H.-S."/>
            <person name="Kim S.-B."/>
            <person name="Han K."/>
            <person name="Lee J."/>
            <person name="Park M."/>
            <person name="Lee H.-A."/>
            <person name="Lee H.-Y."/>
            <person name="Lee Y."/>
            <person name="Oh S."/>
            <person name="Lee J.H."/>
            <person name="Choi E."/>
            <person name="Choi E."/>
            <person name="Lee S.E."/>
            <person name="Jeon J."/>
            <person name="Kim H."/>
            <person name="Choi G."/>
            <person name="Song H."/>
            <person name="Lee J."/>
            <person name="Lee S.-C."/>
            <person name="Kwon J.-K."/>
            <person name="Lee H.-Y."/>
            <person name="Koo N."/>
            <person name="Hong Y."/>
            <person name="Kim R.W."/>
            <person name="Kang W.-H."/>
            <person name="Huh J.H."/>
            <person name="Kang B.-C."/>
            <person name="Yang T.-J."/>
            <person name="Lee Y.-H."/>
            <person name="Bennetzen J.L."/>
            <person name="Choi D."/>
        </authorList>
    </citation>
    <scope>NUCLEOTIDE SEQUENCE [LARGE SCALE GENOMIC DNA]</scope>
    <source>
        <strain evidence="2">cv. PBC81</strain>
    </source>
</reference>
<dbReference type="STRING" id="33114.A0A2G2WHY5"/>
<reference evidence="1 2" key="1">
    <citation type="journal article" date="2017" name="Genome Biol.">
        <title>New reference genome sequences of hot pepper reveal the massive evolution of plant disease-resistance genes by retroduplication.</title>
        <authorList>
            <person name="Kim S."/>
            <person name="Park J."/>
            <person name="Yeom S.I."/>
            <person name="Kim Y.M."/>
            <person name="Seo E."/>
            <person name="Kim K.T."/>
            <person name="Kim M.S."/>
            <person name="Lee J.M."/>
            <person name="Cheong K."/>
            <person name="Shin H.S."/>
            <person name="Kim S.B."/>
            <person name="Han K."/>
            <person name="Lee J."/>
            <person name="Park M."/>
            <person name="Lee H.A."/>
            <person name="Lee H.Y."/>
            <person name="Lee Y."/>
            <person name="Oh S."/>
            <person name="Lee J.H."/>
            <person name="Choi E."/>
            <person name="Choi E."/>
            <person name="Lee S.E."/>
            <person name="Jeon J."/>
            <person name="Kim H."/>
            <person name="Choi G."/>
            <person name="Song H."/>
            <person name="Lee J."/>
            <person name="Lee S.C."/>
            <person name="Kwon J.K."/>
            <person name="Lee H.Y."/>
            <person name="Koo N."/>
            <person name="Hong Y."/>
            <person name="Kim R.W."/>
            <person name="Kang W.H."/>
            <person name="Huh J.H."/>
            <person name="Kang B.C."/>
            <person name="Yang T.J."/>
            <person name="Lee Y.H."/>
            <person name="Bennetzen J.L."/>
            <person name="Choi D."/>
        </authorList>
    </citation>
    <scope>NUCLEOTIDE SEQUENCE [LARGE SCALE GENOMIC DNA]</scope>
    <source>
        <strain evidence="2">cv. PBC81</strain>
    </source>
</reference>
<evidence type="ECO:0000313" key="2">
    <source>
        <dbReference type="Proteomes" id="UP000224567"/>
    </source>
</evidence>
<dbReference type="Pfam" id="PF05056">
    <property type="entry name" value="DUF674"/>
    <property type="match status" value="1"/>
</dbReference>
<comment type="caution">
    <text evidence="1">The sequence shown here is derived from an EMBL/GenBank/DDBJ whole genome shotgun (WGS) entry which is preliminary data.</text>
</comment>
<dbReference type="OrthoDB" id="1277335at2759"/>
<protein>
    <recommendedName>
        <fullName evidence="3">DUF674 domain-containing protein</fullName>
    </recommendedName>
</protein>